<dbReference type="AlphaFoldDB" id="A0A4S2LZB0"/>
<gene>
    <name evidence="2" type="ORF">CRM22_005209</name>
</gene>
<protein>
    <submittedName>
        <fullName evidence="2">Uncharacterized protein</fullName>
    </submittedName>
</protein>
<reference evidence="2 3" key="1">
    <citation type="journal article" date="2019" name="BMC Genomics">
        <title>New insights from Opisthorchis felineus genome: update on genomics of the epidemiologically important liver flukes.</title>
        <authorList>
            <person name="Ershov N.I."/>
            <person name="Mordvinov V.A."/>
            <person name="Prokhortchouk E.B."/>
            <person name="Pakharukova M.Y."/>
            <person name="Gunbin K.V."/>
            <person name="Ustyantsev K."/>
            <person name="Genaev M.A."/>
            <person name="Blinov A.G."/>
            <person name="Mazur A."/>
            <person name="Boulygina E."/>
            <person name="Tsygankova S."/>
            <person name="Khrameeva E."/>
            <person name="Chekanov N."/>
            <person name="Fan G."/>
            <person name="Xiao A."/>
            <person name="Zhang H."/>
            <person name="Xu X."/>
            <person name="Yang H."/>
            <person name="Solovyev V."/>
            <person name="Lee S.M."/>
            <person name="Liu X."/>
            <person name="Afonnikov D.A."/>
            <person name="Skryabin K.G."/>
        </authorList>
    </citation>
    <scope>NUCLEOTIDE SEQUENCE [LARGE SCALE GENOMIC DNA]</scope>
    <source>
        <strain evidence="2">AK-0245</strain>
        <tissue evidence="2">Whole organism</tissue>
    </source>
</reference>
<feature type="compositionally biased region" description="Polar residues" evidence="1">
    <location>
        <begin position="309"/>
        <end position="336"/>
    </location>
</feature>
<dbReference type="OrthoDB" id="10354122at2759"/>
<proteinExistence type="predicted"/>
<feature type="region of interest" description="Disordered" evidence="1">
    <location>
        <begin position="144"/>
        <end position="169"/>
    </location>
</feature>
<feature type="compositionally biased region" description="Low complexity" evidence="1">
    <location>
        <begin position="263"/>
        <end position="281"/>
    </location>
</feature>
<evidence type="ECO:0000256" key="1">
    <source>
        <dbReference type="SAM" id="MobiDB-lite"/>
    </source>
</evidence>
<sequence length="703" mass="77797">MPRTVDGLSSYSRVKSNDGICCLNKNSAIQCTKEYLMTSNVYHSLHENSPERKALRVWQQSCTEYESMLSSDISCYKSVENIHGLLGDTKYFDEDIHVSCGATGRRNKTSMENVTRSSLHKVLGDDKIPEVYWQALEGAVKSKTKRTSPKVSVEPKSNSVPSRMPWRYKHSNSSEPFGMLATYSPRPRQPQLFQRSKPTAHHTDRSFAGGMQQDKHCTNPKWNYSRSAGFCKKARPHGKDLSRSISTTLSALERQTCELHTPLSPLRSLTPPVCTSNTKSDSSSDKLPQSKKMDVSGGTDEALPKGNISKLSSSNRANLTQDLRQSPKLTDPTRITRTLPAVMVRSTTPRADSYGGQPAKTKDNQTQTDPVVPKIETHRRRTSRSPLISGDQSISSIARCFTSSTVEDMKGSPEGLKHEKPVDYSNLSCGEYVSPMSVSRGSILGLASPMGRWDDEPSPTWENLETADTCPKRSAISPVRAQDMSHPLENEQSGKCTGMAETLSLAGVHSSERPHVKKQGGTMKAMTKRSRRIFRINSGTSGLTRKTSAPPDITHDHPMEDPYQPAPNSKHPDKMHPSQKPSSLSFGPHTCVTQDTRGNGACYLTCSVPVLHNPVLSPSYPLFALAYPAMPFITSNARPCHGCQHLSALQMDFYKYTSQGLPSWFDSQIQADSKSPLSKSDCFSLGGSSRTSRIRGKRKRWNY</sequence>
<dbReference type="Proteomes" id="UP000308267">
    <property type="component" value="Unassembled WGS sequence"/>
</dbReference>
<feature type="region of interest" description="Disordered" evidence="1">
    <location>
        <begin position="509"/>
        <end position="589"/>
    </location>
</feature>
<evidence type="ECO:0000313" key="2">
    <source>
        <dbReference type="EMBL" id="TGZ66647.1"/>
    </source>
</evidence>
<dbReference type="EMBL" id="SJOL01006444">
    <property type="protein sequence ID" value="TGZ66647.1"/>
    <property type="molecule type" value="Genomic_DNA"/>
</dbReference>
<feature type="compositionally biased region" description="Polar residues" evidence="1">
    <location>
        <begin position="579"/>
        <end position="589"/>
    </location>
</feature>
<evidence type="ECO:0000313" key="3">
    <source>
        <dbReference type="Proteomes" id="UP000308267"/>
    </source>
</evidence>
<feature type="region of interest" description="Disordered" evidence="1">
    <location>
        <begin position="263"/>
        <end position="368"/>
    </location>
</feature>
<feature type="region of interest" description="Disordered" evidence="1">
    <location>
        <begin position="196"/>
        <end position="219"/>
    </location>
</feature>
<organism evidence="2 3">
    <name type="scientific">Opisthorchis felineus</name>
    <dbReference type="NCBI Taxonomy" id="147828"/>
    <lineage>
        <taxon>Eukaryota</taxon>
        <taxon>Metazoa</taxon>
        <taxon>Spiralia</taxon>
        <taxon>Lophotrochozoa</taxon>
        <taxon>Platyhelminthes</taxon>
        <taxon>Trematoda</taxon>
        <taxon>Digenea</taxon>
        <taxon>Opisthorchiida</taxon>
        <taxon>Opisthorchiata</taxon>
        <taxon>Opisthorchiidae</taxon>
        <taxon>Opisthorchis</taxon>
    </lineage>
</organism>
<name>A0A4S2LZB0_OPIFE</name>
<keyword evidence="3" id="KW-1185">Reference proteome</keyword>
<comment type="caution">
    <text evidence="2">The sequence shown here is derived from an EMBL/GenBank/DDBJ whole genome shotgun (WGS) entry which is preliminary data.</text>
</comment>
<feature type="compositionally biased region" description="Polar residues" evidence="1">
    <location>
        <begin position="537"/>
        <end position="547"/>
    </location>
</feature>
<accession>A0A4S2LZB0</accession>